<keyword evidence="2" id="KW-1185">Reference proteome</keyword>
<dbReference type="KEGG" id="blac:94352676"/>
<dbReference type="Proteomes" id="UP000294530">
    <property type="component" value="Unassembled WGS sequence"/>
</dbReference>
<proteinExistence type="predicted"/>
<dbReference type="AlphaFoldDB" id="A0A976FMR6"/>
<sequence length="71" mass="7623">MGKNTEVDRVEFVCMESGDRRETVILGEMDPSEAEGILPRRCEVASCGVDGADEDATMGLKSALVAEMGKE</sequence>
<name>A0A976FMR6_BRELC</name>
<evidence type="ECO:0000313" key="2">
    <source>
        <dbReference type="Proteomes" id="UP000294530"/>
    </source>
</evidence>
<dbReference type="GeneID" id="94352676"/>
<reference evidence="1 2" key="1">
    <citation type="journal article" date="2021" name="Genome Biol.">
        <title>AFLAP: assembly-free linkage analysis pipeline using k-mers from genome sequencing data.</title>
        <authorList>
            <person name="Fletcher K."/>
            <person name="Zhang L."/>
            <person name="Gil J."/>
            <person name="Han R."/>
            <person name="Cavanaugh K."/>
            <person name="Michelmore R."/>
        </authorList>
    </citation>
    <scope>NUCLEOTIDE SEQUENCE [LARGE SCALE GENOMIC DNA]</scope>
    <source>
        <strain evidence="1 2">SF5</strain>
    </source>
</reference>
<evidence type="ECO:0000313" key="1">
    <source>
        <dbReference type="EMBL" id="TDH69426.1"/>
    </source>
</evidence>
<accession>A0A976FMR6</accession>
<dbReference type="EMBL" id="SHOA02000005">
    <property type="protein sequence ID" value="TDH69426.1"/>
    <property type="molecule type" value="Genomic_DNA"/>
</dbReference>
<gene>
    <name evidence="1" type="ORF">CCR75_008958</name>
</gene>
<protein>
    <submittedName>
        <fullName evidence="1">Uncharacterized protein</fullName>
    </submittedName>
</protein>
<dbReference type="RefSeq" id="XP_067818925.1">
    <property type="nucleotide sequence ID" value="XM_067967005.1"/>
</dbReference>
<comment type="caution">
    <text evidence="1">The sequence shown here is derived from an EMBL/GenBank/DDBJ whole genome shotgun (WGS) entry which is preliminary data.</text>
</comment>
<organism evidence="1 2">
    <name type="scientific">Bremia lactucae</name>
    <name type="common">Lettuce downy mildew</name>
    <dbReference type="NCBI Taxonomy" id="4779"/>
    <lineage>
        <taxon>Eukaryota</taxon>
        <taxon>Sar</taxon>
        <taxon>Stramenopiles</taxon>
        <taxon>Oomycota</taxon>
        <taxon>Peronosporomycetes</taxon>
        <taxon>Peronosporales</taxon>
        <taxon>Peronosporaceae</taxon>
        <taxon>Bremia</taxon>
    </lineage>
</organism>